<dbReference type="STRING" id="1330018.A0A167H6E4"/>
<keyword evidence="3" id="KW-1185">Reference proteome</keyword>
<feature type="non-terminal residue" evidence="2">
    <location>
        <position position="1"/>
    </location>
</feature>
<organism evidence="2 3">
    <name type="scientific">Calocera viscosa (strain TUFC12733)</name>
    <dbReference type="NCBI Taxonomy" id="1330018"/>
    <lineage>
        <taxon>Eukaryota</taxon>
        <taxon>Fungi</taxon>
        <taxon>Dikarya</taxon>
        <taxon>Basidiomycota</taxon>
        <taxon>Agaricomycotina</taxon>
        <taxon>Dacrymycetes</taxon>
        <taxon>Dacrymycetales</taxon>
        <taxon>Dacrymycetaceae</taxon>
        <taxon>Calocera</taxon>
    </lineage>
</organism>
<evidence type="ECO:0000313" key="3">
    <source>
        <dbReference type="Proteomes" id="UP000076738"/>
    </source>
</evidence>
<gene>
    <name evidence="2" type="ORF">CALVIDRAFT_456303</name>
</gene>
<name>A0A167H6E4_CALVF</name>
<dbReference type="AlphaFoldDB" id="A0A167H6E4"/>
<evidence type="ECO:0000256" key="1">
    <source>
        <dbReference type="SAM" id="MobiDB-lite"/>
    </source>
</evidence>
<sequence length="228" mass="25351">FTLRAHLIMLFGDMPAVAKLMNLKGHNGNKPCRMCEISSVRYSEGNSRAGGVPLDRRTFPSPSPPQHNPLQLPLRSHISMLADAKAVARAETNAEAGRRATQSGINGISIWRHFGSVIWPTSFPLDFMHLVFENVVPLLLDLWLGTSKHCREGNDFTLPPAIASVVAEQVSKSGQTIPGAFGRRVPHLLNKRHEFTAETYMLWVTQIAPVAMLGRFENEAYYTHLVEL</sequence>
<dbReference type="Proteomes" id="UP000076738">
    <property type="component" value="Unassembled WGS sequence"/>
</dbReference>
<feature type="non-terminal residue" evidence="2">
    <location>
        <position position="228"/>
    </location>
</feature>
<proteinExistence type="predicted"/>
<accession>A0A167H6E4</accession>
<protein>
    <submittedName>
        <fullName evidence="2">Uncharacterized protein</fullName>
    </submittedName>
</protein>
<evidence type="ECO:0000313" key="2">
    <source>
        <dbReference type="EMBL" id="KZO91286.1"/>
    </source>
</evidence>
<feature type="region of interest" description="Disordered" evidence="1">
    <location>
        <begin position="46"/>
        <end position="67"/>
    </location>
</feature>
<dbReference type="OrthoDB" id="2404451at2759"/>
<dbReference type="EMBL" id="KV417325">
    <property type="protein sequence ID" value="KZO91286.1"/>
    <property type="molecule type" value="Genomic_DNA"/>
</dbReference>
<reference evidence="2 3" key="1">
    <citation type="journal article" date="2016" name="Mol. Biol. Evol.">
        <title>Comparative Genomics of Early-Diverging Mushroom-Forming Fungi Provides Insights into the Origins of Lignocellulose Decay Capabilities.</title>
        <authorList>
            <person name="Nagy L.G."/>
            <person name="Riley R."/>
            <person name="Tritt A."/>
            <person name="Adam C."/>
            <person name="Daum C."/>
            <person name="Floudas D."/>
            <person name="Sun H."/>
            <person name="Yadav J.S."/>
            <person name="Pangilinan J."/>
            <person name="Larsson K.H."/>
            <person name="Matsuura K."/>
            <person name="Barry K."/>
            <person name="Labutti K."/>
            <person name="Kuo R."/>
            <person name="Ohm R.A."/>
            <person name="Bhattacharya S.S."/>
            <person name="Shirouzu T."/>
            <person name="Yoshinaga Y."/>
            <person name="Martin F.M."/>
            <person name="Grigoriev I.V."/>
            <person name="Hibbett D.S."/>
        </authorList>
    </citation>
    <scope>NUCLEOTIDE SEQUENCE [LARGE SCALE GENOMIC DNA]</scope>
    <source>
        <strain evidence="2 3">TUFC12733</strain>
    </source>
</reference>